<dbReference type="Gene3D" id="3.40.50.150">
    <property type="entry name" value="Vaccinia Virus protein VP39"/>
    <property type="match status" value="1"/>
</dbReference>
<keyword evidence="2" id="KW-0830">Ubiquinone</keyword>
<dbReference type="SUPFAM" id="SSF53335">
    <property type="entry name" value="S-adenosyl-L-methionine-dependent methyltransferases"/>
    <property type="match status" value="1"/>
</dbReference>
<dbReference type="CDD" id="cd02440">
    <property type="entry name" value="AdoMet_MTases"/>
    <property type="match status" value="1"/>
</dbReference>
<accession>A0ABX0SNU5</accession>
<dbReference type="RefSeq" id="WP_167109720.1">
    <property type="nucleotide sequence ID" value="NZ_JAANOU010000001.1"/>
</dbReference>
<dbReference type="Proteomes" id="UP000754495">
    <property type="component" value="Unassembled WGS sequence"/>
</dbReference>
<dbReference type="InterPro" id="IPR050508">
    <property type="entry name" value="Methyltransf_Superfamily"/>
</dbReference>
<gene>
    <name evidence="2" type="ORF">FHX46_000132</name>
</gene>
<feature type="domain" description="Methyltransferase type 11" evidence="1">
    <location>
        <begin position="94"/>
        <end position="185"/>
    </location>
</feature>
<evidence type="ECO:0000313" key="3">
    <source>
        <dbReference type="Proteomes" id="UP000754495"/>
    </source>
</evidence>
<name>A0ABX0SNU5_9PSEU</name>
<dbReference type="InterPro" id="IPR013216">
    <property type="entry name" value="Methyltransf_11"/>
</dbReference>
<dbReference type="InterPro" id="IPR029063">
    <property type="entry name" value="SAM-dependent_MTases_sf"/>
</dbReference>
<reference evidence="2 3" key="1">
    <citation type="submission" date="2020-03" db="EMBL/GenBank/DDBJ databases">
        <title>Sequencing the genomes of 1000 actinobacteria strains.</title>
        <authorList>
            <person name="Klenk H.-P."/>
        </authorList>
    </citation>
    <scope>NUCLEOTIDE SEQUENCE [LARGE SCALE GENOMIC DNA]</scope>
    <source>
        <strain evidence="2 3">DSM 45668</strain>
    </source>
</reference>
<evidence type="ECO:0000313" key="2">
    <source>
        <dbReference type="EMBL" id="NIH77602.1"/>
    </source>
</evidence>
<dbReference type="EMBL" id="JAANOU010000001">
    <property type="protein sequence ID" value="NIH77602.1"/>
    <property type="molecule type" value="Genomic_DNA"/>
</dbReference>
<keyword evidence="3" id="KW-1185">Reference proteome</keyword>
<comment type="caution">
    <text evidence="2">The sequence shown here is derived from an EMBL/GenBank/DDBJ whole genome shotgun (WGS) entry which is preliminary data.</text>
</comment>
<proteinExistence type="predicted"/>
<organism evidence="2 3">
    <name type="scientific">Amycolatopsis viridis</name>
    <dbReference type="NCBI Taxonomy" id="185678"/>
    <lineage>
        <taxon>Bacteria</taxon>
        <taxon>Bacillati</taxon>
        <taxon>Actinomycetota</taxon>
        <taxon>Actinomycetes</taxon>
        <taxon>Pseudonocardiales</taxon>
        <taxon>Pseudonocardiaceae</taxon>
        <taxon>Amycolatopsis</taxon>
    </lineage>
</organism>
<evidence type="ECO:0000259" key="1">
    <source>
        <dbReference type="Pfam" id="PF08241"/>
    </source>
</evidence>
<protein>
    <submittedName>
        <fullName evidence="2">Ubiquinone/menaquinone biosynthesis C-methylase UbiE</fullName>
    </submittedName>
</protein>
<dbReference type="Pfam" id="PF08241">
    <property type="entry name" value="Methyltransf_11"/>
    <property type="match status" value="1"/>
</dbReference>
<dbReference type="PANTHER" id="PTHR42912">
    <property type="entry name" value="METHYLTRANSFERASE"/>
    <property type="match status" value="1"/>
</dbReference>
<sequence length="285" mass="30270">MAYEHPLAYVFALEGLALLRSFRGEHDRAFVADRLAEIRRLLDDPAEGVEVAHVDPVEGYDRWAPTYDSPNPAFDFDEPFVRSVAAGMPPGVALDAACGTGRMTAALAAHGHRVIGVDGSPGMLAEARNRLPDADFRRGDLDSLPVDADSVDLVTCSLALTHVPGLGPVFAEFARVLRPGGRLVVADVHPEQVARGHVPAVRRADGTPARVRSHCHRTGDYLRAALAAGLTPRQCSEPVVAPRAVPPGGPGPWEAWPWSLAGLAPAAAEAAGAGVPSMILWEFRN</sequence>